<evidence type="ECO:0000313" key="2">
    <source>
        <dbReference type="EMBL" id="TCV11563.1"/>
    </source>
</evidence>
<evidence type="ECO:0000256" key="1">
    <source>
        <dbReference type="SAM" id="Coils"/>
    </source>
</evidence>
<dbReference type="PANTHER" id="PTHR30203:SF23">
    <property type="entry name" value="OUTER MEMBRANE EFFLUX PROTEIN"/>
    <property type="match status" value="1"/>
</dbReference>
<proteinExistence type="predicted"/>
<dbReference type="Gene3D" id="1.20.1600.10">
    <property type="entry name" value="Outer membrane efflux proteins (OEP)"/>
    <property type="match status" value="1"/>
</dbReference>
<evidence type="ECO:0000313" key="3">
    <source>
        <dbReference type="Proteomes" id="UP000295197"/>
    </source>
</evidence>
<dbReference type="PANTHER" id="PTHR30203">
    <property type="entry name" value="OUTER MEMBRANE CATION EFFLUX PROTEIN"/>
    <property type="match status" value="1"/>
</dbReference>
<protein>
    <submittedName>
        <fullName evidence="2">Cobalt-zinc-cadmium efflux system outer membrane protein</fullName>
    </submittedName>
</protein>
<reference evidence="2 3" key="1">
    <citation type="submission" date="2019-03" db="EMBL/GenBank/DDBJ databases">
        <title>Genomic Encyclopedia of Type Strains, Phase IV (KMG-IV): sequencing the most valuable type-strain genomes for metagenomic binning, comparative biology and taxonomic classification.</title>
        <authorList>
            <person name="Goeker M."/>
        </authorList>
    </citation>
    <scope>NUCLEOTIDE SEQUENCE [LARGE SCALE GENOMIC DNA]</scope>
    <source>
        <strain evidence="2 3">DSM 22362</strain>
    </source>
</reference>
<keyword evidence="3" id="KW-1185">Reference proteome</keyword>
<comment type="caution">
    <text evidence="2">The sequence shown here is derived from an EMBL/GenBank/DDBJ whole genome shotgun (WGS) entry which is preliminary data.</text>
</comment>
<name>A0A4R3VVG8_9SPHI</name>
<sequence>MLVASAIGLKAQETLRLARQDAEALFLQNNLLLISEKLHIERQKAEVIQAKLWPNPEFSLNEINLWKNSTVEPSPPFFGNIGQNQQIAFEINQLILTAGKRKKLIALEQVDVSKAEQYFEELLRGLKLELRNNLTELLYVQQLVKVYENLSQNISKLTSAYANQLDKGYISKSESIRLKAEELEINKEILELNHQSNEIQKQLKLLLRLDPITTLEIINEGVGTNVKSHPPILLEQMFERAKESRPDYKYALLEEEYSHKLLVYEKAQRIPDLKFGMNYDRNGSTMLNFVGVGVSMDLPFFNRNQGGIKKAQISIENAKIHKKQTLLSIENEVFLTYKSLQQALDFLRHVDANYEVELDDLLKKQTKNFTSRNVSMLEYFDFMHAYLNNKKIILEARRDVEHRAEELNYSIGRDL</sequence>
<dbReference type="AlphaFoldDB" id="A0A4R3VVG8"/>
<gene>
    <name evidence="2" type="ORF">EDC17_102719</name>
</gene>
<keyword evidence="1" id="KW-0175">Coiled coil</keyword>
<dbReference type="SUPFAM" id="SSF56954">
    <property type="entry name" value="Outer membrane efflux proteins (OEP)"/>
    <property type="match status" value="1"/>
</dbReference>
<organism evidence="2 3">
    <name type="scientific">Sphingobacterium alimentarium</name>
    <dbReference type="NCBI Taxonomy" id="797292"/>
    <lineage>
        <taxon>Bacteria</taxon>
        <taxon>Pseudomonadati</taxon>
        <taxon>Bacteroidota</taxon>
        <taxon>Sphingobacteriia</taxon>
        <taxon>Sphingobacteriales</taxon>
        <taxon>Sphingobacteriaceae</taxon>
        <taxon>Sphingobacterium</taxon>
    </lineage>
</organism>
<dbReference type="EMBL" id="SMBZ01000027">
    <property type="protein sequence ID" value="TCV11563.1"/>
    <property type="molecule type" value="Genomic_DNA"/>
</dbReference>
<accession>A0A4R3VVG8</accession>
<dbReference type="GO" id="GO:0015562">
    <property type="term" value="F:efflux transmembrane transporter activity"/>
    <property type="evidence" value="ECO:0007669"/>
    <property type="project" value="InterPro"/>
</dbReference>
<dbReference type="InterPro" id="IPR010131">
    <property type="entry name" value="MdtP/NodT-like"/>
</dbReference>
<feature type="coiled-coil region" evidence="1">
    <location>
        <begin position="140"/>
        <end position="200"/>
    </location>
</feature>
<dbReference type="Proteomes" id="UP000295197">
    <property type="component" value="Unassembled WGS sequence"/>
</dbReference>